<keyword evidence="1" id="KW-0732">Signal</keyword>
<name>A0A975IC60_9SPIR</name>
<gene>
    <name evidence="2" type="ORF">HRI96_03885</name>
</gene>
<protein>
    <recommendedName>
        <fullName evidence="4">DUF5723 domain-containing protein</fullName>
    </recommendedName>
</protein>
<reference evidence="2" key="1">
    <citation type="submission" date="2020-05" db="EMBL/GenBank/DDBJ databases">
        <authorList>
            <person name="Zeng H."/>
            <person name="Chan Y.K."/>
            <person name="Watt R.M."/>
        </authorList>
    </citation>
    <scope>NUCLEOTIDE SEQUENCE</scope>
    <source>
        <strain evidence="2">ATCC 700773</strain>
    </source>
</reference>
<evidence type="ECO:0000313" key="2">
    <source>
        <dbReference type="EMBL" id="QTQ11412.1"/>
    </source>
</evidence>
<evidence type="ECO:0008006" key="4">
    <source>
        <dbReference type="Google" id="ProtNLM"/>
    </source>
</evidence>
<dbReference type="Proteomes" id="UP000671995">
    <property type="component" value="Chromosome"/>
</dbReference>
<sequence>MKFRNFHRILKSAVRMCFALSLFYCAERTAAITSFSGQAGAKTDIKSDANSDYFDPTMNLQSFFSGQFDFPGNVTVRSEFSIETADMISNGIFNDTDAKFKIDEISVTKQFLFGNFSNFFSLFAGTYEPIGSDIFLRRHFGIEPIDSMLTQSWLGLKRSSVLPFYGIGGSYILQTDIVPFAAGTFIYVNHQNTDKYEFNADLRFACAFDNFCMDAAGGIGAPLKSENSSGDTNFLVIDELYLHAGMEMFIGNNYSGGIFAEAGFKDVKLTRSGSTDVDFSEDDLYLLIEPRIVFRYAKLYLSLFRFPKETVDSLFFIDDSLGVDVALFTDSIRSKRSAVQLGSHLSVSWAEKNLSYIKDIAGDVKKAAKEEKNVKLSPFVTVSMPSCVFQAMIQIVLTGIKNRQERAVTANVSCKKFF</sequence>
<dbReference type="EMBL" id="CP054257">
    <property type="protein sequence ID" value="QTQ11412.1"/>
    <property type="molecule type" value="Genomic_DNA"/>
</dbReference>
<evidence type="ECO:0000313" key="3">
    <source>
        <dbReference type="Proteomes" id="UP000671995"/>
    </source>
</evidence>
<evidence type="ECO:0000256" key="1">
    <source>
        <dbReference type="SAM" id="SignalP"/>
    </source>
</evidence>
<proteinExistence type="predicted"/>
<dbReference type="AlphaFoldDB" id="A0A975IC60"/>
<organism evidence="2 3">
    <name type="scientific">Treponema parvum</name>
    <dbReference type="NCBI Taxonomy" id="138851"/>
    <lineage>
        <taxon>Bacteria</taxon>
        <taxon>Pseudomonadati</taxon>
        <taxon>Spirochaetota</taxon>
        <taxon>Spirochaetia</taxon>
        <taxon>Spirochaetales</taxon>
        <taxon>Treponemataceae</taxon>
        <taxon>Treponema</taxon>
    </lineage>
</organism>
<reference evidence="2" key="2">
    <citation type="journal article" date="2021" name="Microbiol. Resour. Announc.">
        <title>Complete Genome Sequences of Three Human Oral Treponema parvum Isolates.</title>
        <authorList>
            <person name="Zeng H."/>
            <person name="Watt R.M."/>
        </authorList>
    </citation>
    <scope>NUCLEOTIDE SEQUENCE</scope>
    <source>
        <strain evidence="2">ATCC 700773</strain>
    </source>
</reference>
<dbReference type="RefSeq" id="WP_210118207.1">
    <property type="nucleotide sequence ID" value="NZ_CP054257.1"/>
</dbReference>
<feature type="signal peptide" evidence="1">
    <location>
        <begin position="1"/>
        <end position="26"/>
    </location>
</feature>
<feature type="chain" id="PRO_5036823671" description="DUF5723 domain-containing protein" evidence="1">
    <location>
        <begin position="27"/>
        <end position="418"/>
    </location>
</feature>
<accession>A0A975IC60</accession>